<sequence>MTQPNINLSTSIKVTCIHLTQKYTTRQALLPPEYFQGKPPPPDKIGPLLAARVGPFQHRLPSTLLLASFRHCFSGKYYQHQYHSQCRGKVTLKRPEACGIRELEKSLGPGNARLLSTSALRGLLVRPPPAPVSVAAASVSRAQRREMRIATLQIASRLGDVEGNVKRADELLRNAVIRVSDDAASVPVGVEQAKLDILVLPELALTGYNFPSLEAIKPYLERSGQGPSAAWARETAKRLKCKVCVGYPEVEIENGHSGQPGEKYYNSLLVVDEQGNVLVNYRKTFLYYTDETWASEGSSELGFHQLTFPEANAVSLRARAEGEAAILPPSESNDGKVGNEIATSFGICMDINPYRFEAPYTAYEFAHRVLDSKSQLVILSMAWLTLLSREELDALAGLPDQDTFNYWVQRFMPLIRKQMAHTTNADGSTEDDSAEKNIIIVFANRAGEEAGTPSVARYAGTSTIVAISQRPRPRASDQLSDEQEEQAPFDVKVLCWDMLGAAEEGVCFADTRTDPKMVFQLVKASK</sequence>
<feature type="domain" description="CN hydrolase" evidence="1">
    <location>
        <begin position="147"/>
        <end position="493"/>
    </location>
</feature>
<proteinExistence type="predicted"/>
<dbReference type="PANTHER" id="PTHR11750">
    <property type="entry name" value="PROTEIN N-TERMINAL AMIDASE"/>
    <property type="match status" value="1"/>
</dbReference>
<reference evidence="2" key="2">
    <citation type="submission" date="2021-02" db="EMBL/GenBank/DDBJ databases">
        <title>Aspergillus puulaauensis MK2 genome sequence.</title>
        <authorList>
            <person name="Futagami T."/>
            <person name="Mori K."/>
            <person name="Kadooka C."/>
            <person name="Tanaka T."/>
        </authorList>
    </citation>
    <scope>NUCLEOTIDE SEQUENCE</scope>
    <source>
        <strain evidence="2">MK2</strain>
    </source>
</reference>
<dbReference type="AlphaFoldDB" id="A0A7R7XYF9"/>
<evidence type="ECO:0000313" key="3">
    <source>
        <dbReference type="Proteomes" id="UP000654913"/>
    </source>
</evidence>
<dbReference type="GeneID" id="64979836"/>
<dbReference type="KEGG" id="apuu:APUU_80142A"/>
<dbReference type="GO" id="GO:0008418">
    <property type="term" value="F:protein-N-terminal asparagine amidohydrolase activity"/>
    <property type="evidence" value="ECO:0007669"/>
    <property type="project" value="InterPro"/>
</dbReference>
<keyword evidence="2" id="KW-0378">Hydrolase</keyword>
<dbReference type="RefSeq" id="XP_041562025.1">
    <property type="nucleotide sequence ID" value="XM_041696389.1"/>
</dbReference>
<dbReference type="PANTHER" id="PTHR11750:SF26">
    <property type="entry name" value="PROTEIN N-TERMINAL AMIDASE"/>
    <property type="match status" value="1"/>
</dbReference>
<name>A0A7R7XYF9_9EURO</name>
<dbReference type="GO" id="GO:0030163">
    <property type="term" value="P:protein catabolic process"/>
    <property type="evidence" value="ECO:0007669"/>
    <property type="project" value="TreeGrafter"/>
</dbReference>
<accession>A0A7R7XYF9</accession>
<dbReference type="EMBL" id="AP024450">
    <property type="protein sequence ID" value="BCS29839.1"/>
    <property type="molecule type" value="Genomic_DNA"/>
</dbReference>
<dbReference type="InterPro" id="IPR036526">
    <property type="entry name" value="C-N_Hydrolase_sf"/>
</dbReference>
<protein>
    <submittedName>
        <fullName evidence="2">Carbon-nitrogen hydrolase</fullName>
    </submittedName>
</protein>
<organism evidence="2 3">
    <name type="scientific">Aspergillus puulaauensis</name>
    <dbReference type="NCBI Taxonomy" id="1220207"/>
    <lineage>
        <taxon>Eukaryota</taxon>
        <taxon>Fungi</taxon>
        <taxon>Dikarya</taxon>
        <taxon>Ascomycota</taxon>
        <taxon>Pezizomycotina</taxon>
        <taxon>Eurotiomycetes</taxon>
        <taxon>Eurotiomycetidae</taxon>
        <taxon>Eurotiales</taxon>
        <taxon>Aspergillaceae</taxon>
        <taxon>Aspergillus</taxon>
    </lineage>
</organism>
<dbReference type="OrthoDB" id="201515at2759"/>
<evidence type="ECO:0000259" key="1">
    <source>
        <dbReference type="PROSITE" id="PS50263"/>
    </source>
</evidence>
<dbReference type="Proteomes" id="UP000654913">
    <property type="component" value="Chromosome 8"/>
</dbReference>
<gene>
    <name evidence="2" type="primary">NTA1</name>
    <name evidence="2" type="ORF">APUU_80142A</name>
</gene>
<keyword evidence="3" id="KW-1185">Reference proteome</keyword>
<evidence type="ECO:0000313" key="2">
    <source>
        <dbReference type="EMBL" id="BCS29839.1"/>
    </source>
</evidence>
<dbReference type="PROSITE" id="PS50263">
    <property type="entry name" value="CN_HYDROLASE"/>
    <property type="match status" value="1"/>
</dbReference>
<reference evidence="2" key="1">
    <citation type="submission" date="2021-01" db="EMBL/GenBank/DDBJ databases">
        <authorList>
            <consortium name="Aspergillus puulaauensis MK2 genome sequencing consortium"/>
            <person name="Kazuki M."/>
            <person name="Futagami T."/>
        </authorList>
    </citation>
    <scope>NUCLEOTIDE SEQUENCE</scope>
    <source>
        <strain evidence="2">MK2</strain>
    </source>
</reference>
<dbReference type="GO" id="GO:0070773">
    <property type="term" value="F:protein-N-terminal glutamine amidohydrolase activity"/>
    <property type="evidence" value="ECO:0007669"/>
    <property type="project" value="InterPro"/>
</dbReference>
<dbReference type="SUPFAM" id="SSF56317">
    <property type="entry name" value="Carbon-nitrogen hydrolase"/>
    <property type="match status" value="1"/>
</dbReference>
<dbReference type="Pfam" id="PF00795">
    <property type="entry name" value="CN_hydrolase"/>
    <property type="match status" value="1"/>
</dbReference>
<dbReference type="InterPro" id="IPR003010">
    <property type="entry name" value="C-N_Hydrolase"/>
</dbReference>
<dbReference type="InterPro" id="IPR039703">
    <property type="entry name" value="Nta1"/>
</dbReference>
<dbReference type="Gene3D" id="3.60.110.10">
    <property type="entry name" value="Carbon-nitrogen hydrolase"/>
    <property type="match status" value="1"/>
</dbReference>